<dbReference type="SMART" id="SM00421">
    <property type="entry name" value="HTH_LUXR"/>
    <property type="match status" value="1"/>
</dbReference>
<dbReference type="InterPro" id="IPR001789">
    <property type="entry name" value="Sig_transdc_resp-reg_receiver"/>
</dbReference>
<dbReference type="GO" id="GO:0000160">
    <property type="term" value="P:phosphorelay signal transduction system"/>
    <property type="evidence" value="ECO:0007669"/>
    <property type="project" value="InterPro"/>
</dbReference>
<dbReference type="AlphaFoldDB" id="A0A6C0GPX9"/>
<feature type="domain" description="Response regulatory" evidence="4">
    <location>
        <begin position="7"/>
        <end position="128"/>
    </location>
</feature>
<gene>
    <name evidence="5" type="ORF">GXP67_26685</name>
</gene>
<evidence type="ECO:0000256" key="2">
    <source>
        <dbReference type="PROSITE-ProRule" id="PRU00169"/>
    </source>
</evidence>
<dbReference type="PROSITE" id="PS50110">
    <property type="entry name" value="RESPONSE_REGULATORY"/>
    <property type="match status" value="1"/>
</dbReference>
<dbReference type="GO" id="GO:0006355">
    <property type="term" value="P:regulation of DNA-templated transcription"/>
    <property type="evidence" value="ECO:0007669"/>
    <property type="project" value="InterPro"/>
</dbReference>
<dbReference type="KEGG" id="rhoz:GXP67_26685"/>
<proteinExistence type="predicted"/>
<dbReference type="Pfam" id="PF00196">
    <property type="entry name" value="GerE"/>
    <property type="match status" value="1"/>
</dbReference>
<organism evidence="5 6">
    <name type="scientific">Rhodocytophaga rosea</name>
    <dbReference type="NCBI Taxonomy" id="2704465"/>
    <lineage>
        <taxon>Bacteria</taxon>
        <taxon>Pseudomonadati</taxon>
        <taxon>Bacteroidota</taxon>
        <taxon>Cytophagia</taxon>
        <taxon>Cytophagales</taxon>
        <taxon>Rhodocytophagaceae</taxon>
        <taxon>Rhodocytophaga</taxon>
    </lineage>
</organism>
<dbReference type="SUPFAM" id="SSF52172">
    <property type="entry name" value="CheY-like"/>
    <property type="match status" value="1"/>
</dbReference>
<dbReference type="Gene3D" id="3.40.50.2300">
    <property type="match status" value="1"/>
</dbReference>
<dbReference type="PANTHER" id="PTHR43214:SF43">
    <property type="entry name" value="TWO-COMPONENT RESPONSE REGULATOR"/>
    <property type="match status" value="1"/>
</dbReference>
<dbReference type="EMBL" id="CP048222">
    <property type="protein sequence ID" value="QHT69977.1"/>
    <property type="molecule type" value="Genomic_DNA"/>
</dbReference>
<protein>
    <submittedName>
        <fullName evidence="5">Response regulator transcription factor</fullName>
    </submittedName>
</protein>
<keyword evidence="1" id="KW-0238">DNA-binding</keyword>
<dbReference type="InterPro" id="IPR016032">
    <property type="entry name" value="Sig_transdc_resp-reg_C-effctor"/>
</dbReference>
<dbReference type="CDD" id="cd06170">
    <property type="entry name" value="LuxR_C_like"/>
    <property type="match status" value="1"/>
</dbReference>
<name>A0A6C0GPX9_9BACT</name>
<dbReference type="RefSeq" id="WP_162445960.1">
    <property type="nucleotide sequence ID" value="NZ_CP048222.1"/>
</dbReference>
<reference evidence="5 6" key="1">
    <citation type="submission" date="2020-01" db="EMBL/GenBank/DDBJ databases">
        <authorList>
            <person name="Kim M.K."/>
        </authorList>
    </citation>
    <scope>NUCLEOTIDE SEQUENCE [LARGE SCALE GENOMIC DNA]</scope>
    <source>
        <strain evidence="5 6">172606-1</strain>
    </source>
</reference>
<evidence type="ECO:0000313" key="5">
    <source>
        <dbReference type="EMBL" id="QHT69977.1"/>
    </source>
</evidence>
<comment type="caution">
    <text evidence="2">Lacks conserved residue(s) required for the propagation of feature annotation.</text>
</comment>
<sequence length="214" mass="23836">MLNKYITISVLACEDGLREGLRAMMDSTYGYQVVGSYKSGLNLITHLKEKHSDVVFAAMDCYKDHQAGSAYPEFIRKIKGISPKTKLILFTDIETEEAILQLLKAGIDGYITRDSSPVKLLESIKEVFEGGAPLSPSIAKVVVGSFHKNTSSVLSPREVQVLELLARGKTYLAIADALFIDKETVRSHIKNIYWKLEVHSKAEAIQKALYEKII</sequence>
<dbReference type="InterPro" id="IPR000792">
    <property type="entry name" value="Tscrpt_reg_LuxR_C"/>
</dbReference>
<evidence type="ECO:0000259" key="3">
    <source>
        <dbReference type="PROSITE" id="PS50043"/>
    </source>
</evidence>
<accession>A0A6C0GPX9</accession>
<dbReference type="SUPFAM" id="SSF46894">
    <property type="entry name" value="C-terminal effector domain of the bipartite response regulators"/>
    <property type="match status" value="1"/>
</dbReference>
<dbReference type="InterPro" id="IPR039420">
    <property type="entry name" value="WalR-like"/>
</dbReference>
<dbReference type="PANTHER" id="PTHR43214">
    <property type="entry name" value="TWO-COMPONENT RESPONSE REGULATOR"/>
    <property type="match status" value="1"/>
</dbReference>
<evidence type="ECO:0000313" key="6">
    <source>
        <dbReference type="Proteomes" id="UP000480178"/>
    </source>
</evidence>
<dbReference type="GO" id="GO:0003677">
    <property type="term" value="F:DNA binding"/>
    <property type="evidence" value="ECO:0007669"/>
    <property type="project" value="UniProtKB-KW"/>
</dbReference>
<dbReference type="Pfam" id="PF00072">
    <property type="entry name" value="Response_reg"/>
    <property type="match status" value="1"/>
</dbReference>
<dbReference type="Proteomes" id="UP000480178">
    <property type="component" value="Chromosome"/>
</dbReference>
<evidence type="ECO:0000259" key="4">
    <source>
        <dbReference type="PROSITE" id="PS50110"/>
    </source>
</evidence>
<dbReference type="PRINTS" id="PR00038">
    <property type="entry name" value="HTHLUXR"/>
</dbReference>
<evidence type="ECO:0000256" key="1">
    <source>
        <dbReference type="ARBA" id="ARBA00023125"/>
    </source>
</evidence>
<keyword evidence="6" id="KW-1185">Reference proteome</keyword>
<feature type="domain" description="HTH luxR-type" evidence="3">
    <location>
        <begin position="147"/>
        <end position="212"/>
    </location>
</feature>
<dbReference type="InterPro" id="IPR011006">
    <property type="entry name" value="CheY-like_superfamily"/>
</dbReference>
<dbReference type="PROSITE" id="PS50043">
    <property type="entry name" value="HTH_LUXR_2"/>
    <property type="match status" value="1"/>
</dbReference>
<dbReference type="PROSITE" id="PS00622">
    <property type="entry name" value="HTH_LUXR_1"/>
    <property type="match status" value="1"/>
</dbReference>